<evidence type="ECO:0000256" key="1">
    <source>
        <dbReference type="SAM" id="MobiDB-lite"/>
    </source>
</evidence>
<protein>
    <submittedName>
        <fullName evidence="3">Uncharacterized protein</fullName>
    </submittedName>
</protein>
<reference evidence="4" key="1">
    <citation type="submission" date="2016-06" db="EMBL/GenBank/DDBJ databases">
        <authorList>
            <person name="Varghese N."/>
            <person name="Submissions Spin"/>
        </authorList>
    </citation>
    <scope>NUCLEOTIDE SEQUENCE [LARGE SCALE GENOMIC DNA]</scope>
    <source>
        <strain evidence="4">DSM 43817</strain>
    </source>
</reference>
<feature type="region of interest" description="Disordered" evidence="1">
    <location>
        <begin position="51"/>
        <end position="141"/>
    </location>
</feature>
<feature type="compositionally biased region" description="Low complexity" evidence="1">
    <location>
        <begin position="78"/>
        <end position="109"/>
    </location>
</feature>
<dbReference type="OrthoDB" id="3544131at2"/>
<dbReference type="STRING" id="145854.GA0074692_4822"/>
<proteinExistence type="predicted"/>
<name>A0A1C6T803_9ACTN</name>
<dbReference type="AlphaFoldDB" id="A0A1C6T803"/>
<dbReference type="RefSeq" id="WP_091647647.1">
    <property type="nucleotide sequence ID" value="NZ_FMHW01000002.1"/>
</dbReference>
<evidence type="ECO:0000313" key="3">
    <source>
        <dbReference type="EMBL" id="SCL37888.1"/>
    </source>
</evidence>
<accession>A0A1C6T803</accession>
<evidence type="ECO:0000313" key="4">
    <source>
        <dbReference type="Proteomes" id="UP000198959"/>
    </source>
</evidence>
<dbReference type="Proteomes" id="UP000198959">
    <property type="component" value="Unassembled WGS sequence"/>
</dbReference>
<gene>
    <name evidence="3" type="ORF">GA0074692_4822</name>
</gene>
<feature type="transmembrane region" description="Helical" evidence="2">
    <location>
        <begin position="24"/>
        <end position="46"/>
    </location>
</feature>
<dbReference type="EMBL" id="FMHW01000002">
    <property type="protein sequence ID" value="SCL37888.1"/>
    <property type="molecule type" value="Genomic_DNA"/>
</dbReference>
<keyword evidence="2" id="KW-0472">Membrane</keyword>
<evidence type="ECO:0000256" key="2">
    <source>
        <dbReference type="SAM" id="Phobius"/>
    </source>
</evidence>
<sequence>MHTKPGGTPPVFVDRTGRRRRLSILAGTALGLGLLASLGLIAAGLFTGSSVSLPGWSDDRKPARPVEAGVEGVDGLRSSPTVSVRPSPTSTATPATPTRTATPSAPAATKVGGPRVTGTDRPGQGDERRTSKPSRSPGRPG</sequence>
<keyword evidence="2" id="KW-1133">Transmembrane helix</keyword>
<keyword evidence="4" id="KW-1185">Reference proteome</keyword>
<organism evidence="3 4">
    <name type="scientific">Micromonospora pallida</name>
    <dbReference type="NCBI Taxonomy" id="145854"/>
    <lineage>
        <taxon>Bacteria</taxon>
        <taxon>Bacillati</taxon>
        <taxon>Actinomycetota</taxon>
        <taxon>Actinomycetes</taxon>
        <taxon>Micromonosporales</taxon>
        <taxon>Micromonosporaceae</taxon>
        <taxon>Micromonospora</taxon>
    </lineage>
</organism>
<keyword evidence="2" id="KW-0812">Transmembrane</keyword>